<keyword evidence="1" id="KW-0472">Membrane</keyword>
<comment type="caution">
    <text evidence="2">The sequence shown here is derived from an EMBL/GenBank/DDBJ whole genome shotgun (WGS) entry which is preliminary data.</text>
</comment>
<dbReference type="AlphaFoldDB" id="A0A2A2H2C7"/>
<name>A0A2A2H2C7_METBR</name>
<feature type="transmembrane region" description="Helical" evidence="1">
    <location>
        <begin position="32"/>
        <end position="55"/>
    </location>
</feature>
<dbReference type="RefSeq" id="WP_069582966.1">
    <property type="nucleotide sequence ID" value="NZ_LMVM01000038.1"/>
</dbReference>
<dbReference type="Proteomes" id="UP000217784">
    <property type="component" value="Unassembled WGS sequence"/>
</dbReference>
<feature type="transmembrane region" description="Helical" evidence="1">
    <location>
        <begin position="62"/>
        <end position="84"/>
    </location>
</feature>
<keyword evidence="3" id="KW-1185">Reference proteome</keyword>
<reference evidence="2 3" key="1">
    <citation type="journal article" date="2017" name="BMC Genomics">
        <title>Genomic analysis of methanogenic archaea reveals a shift towards energy conservation.</title>
        <authorList>
            <person name="Gilmore S.P."/>
            <person name="Henske J.K."/>
            <person name="Sexton J.A."/>
            <person name="Solomon K.V."/>
            <person name="Seppala S."/>
            <person name="Yoo J.I."/>
            <person name="Huyett L.M."/>
            <person name="Pressman A."/>
            <person name="Cogan J.Z."/>
            <person name="Kivenson V."/>
            <person name="Peng X."/>
            <person name="Tan Y."/>
            <person name="Valentine D.L."/>
            <person name="O'Malley M.A."/>
        </authorList>
    </citation>
    <scope>NUCLEOTIDE SEQUENCE [LARGE SCALE GENOMIC DNA]</scope>
    <source>
        <strain evidence="2 3">M.o.H.</strain>
    </source>
</reference>
<evidence type="ECO:0000256" key="1">
    <source>
        <dbReference type="SAM" id="Phobius"/>
    </source>
</evidence>
<feature type="transmembrane region" description="Helical" evidence="1">
    <location>
        <begin position="90"/>
        <end position="110"/>
    </location>
</feature>
<organism evidence="2 3">
    <name type="scientific">Methanobacterium bryantii</name>
    <dbReference type="NCBI Taxonomy" id="2161"/>
    <lineage>
        <taxon>Archaea</taxon>
        <taxon>Methanobacteriati</taxon>
        <taxon>Methanobacteriota</taxon>
        <taxon>Methanomada group</taxon>
        <taxon>Methanobacteria</taxon>
        <taxon>Methanobacteriales</taxon>
        <taxon>Methanobacteriaceae</taxon>
        <taxon>Methanobacterium</taxon>
    </lineage>
</organism>
<accession>A0A2A2H2C7</accession>
<evidence type="ECO:0008006" key="4">
    <source>
        <dbReference type="Google" id="ProtNLM"/>
    </source>
</evidence>
<sequence>MIGEIIKYAVYFILGGSIVTIATYFGSEKQGLLAAFFAMFPFVTAFTLFTIYYAAGLDAVSSYIMGLLILTPVWILYLICILYLLPKYGFWISIGIGVIIYFIIALIIVLKY</sequence>
<feature type="transmembrane region" description="Helical" evidence="1">
    <location>
        <begin position="9"/>
        <end position="26"/>
    </location>
</feature>
<keyword evidence="1" id="KW-1133">Transmembrane helix</keyword>
<protein>
    <recommendedName>
        <fullName evidence="4">DUF3147 domain-containing protein</fullName>
    </recommendedName>
</protein>
<keyword evidence="1" id="KW-0812">Transmembrane</keyword>
<evidence type="ECO:0000313" key="2">
    <source>
        <dbReference type="EMBL" id="PAV03549.1"/>
    </source>
</evidence>
<dbReference type="EMBL" id="LMVM01000038">
    <property type="protein sequence ID" value="PAV03549.1"/>
    <property type="molecule type" value="Genomic_DNA"/>
</dbReference>
<gene>
    <name evidence="2" type="ORF">ASJ80_00925</name>
</gene>
<proteinExistence type="predicted"/>
<evidence type="ECO:0000313" key="3">
    <source>
        <dbReference type="Proteomes" id="UP000217784"/>
    </source>
</evidence>
<dbReference type="OrthoDB" id="71038at2157"/>